<organism evidence="1 2">
    <name type="scientific">Peiella sedimenti</name>
    <dbReference type="NCBI Taxonomy" id="3061083"/>
    <lineage>
        <taxon>Bacteria</taxon>
        <taxon>Pseudomonadati</taxon>
        <taxon>Pseudomonadota</taxon>
        <taxon>Alphaproteobacteria</taxon>
        <taxon>Caulobacterales</taxon>
        <taxon>Caulobacteraceae</taxon>
        <taxon>Peiella</taxon>
    </lineage>
</organism>
<proteinExistence type="predicted"/>
<keyword evidence="2" id="KW-1185">Reference proteome</keyword>
<dbReference type="EMBL" id="JAUKTR010000006">
    <property type="protein sequence ID" value="MDO1560378.1"/>
    <property type="molecule type" value="Genomic_DNA"/>
</dbReference>
<reference evidence="1" key="1">
    <citation type="submission" date="2023-07" db="EMBL/GenBank/DDBJ databases">
        <title>Brevundimonas soil sp. nov., isolated from the soil of chemical plant.</title>
        <authorList>
            <person name="Wu N."/>
        </authorList>
    </citation>
    <scope>NUCLEOTIDE SEQUENCE</scope>
    <source>
        <strain evidence="1">XZ-24</strain>
    </source>
</reference>
<name>A0ABT8SRB0_9CAUL</name>
<protein>
    <submittedName>
        <fullName evidence="1">Uncharacterized protein</fullName>
    </submittedName>
</protein>
<dbReference type="RefSeq" id="WP_302110809.1">
    <property type="nucleotide sequence ID" value="NZ_JAUKTR010000006.1"/>
</dbReference>
<comment type="caution">
    <text evidence="1">The sequence shown here is derived from an EMBL/GenBank/DDBJ whole genome shotgun (WGS) entry which is preliminary data.</text>
</comment>
<gene>
    <name evidence="1" type="ORF">Q0812_13165</name>
</gene>
<evidence type="ECO:0000313" key="1">
    <source>
        <dbReference type="EMBL" id="MDO1560378.1"/>
    </source>
</evidence>
<evidence type="ECO:0000313" key="2">
    <source>
        <dbReference type="Proteomes" id="UP001169063"/>
    </source>
</evidence>
<accession>A0ABT8SRB0</accession>
<sequence>MGEITTVLPERALDALADGLVRITAAIDEIAPARVAHGFLGGEHGYGGHWNSDVFMMRPFCWCERDECPWCMGCNCPPESTHFYVDGVEVSSCEWGDFFDRETYQKLSGGAIKSFADSLGEGAKRYYTHDQWMRAADVANSRRSETHDPVCAYCVGGLHDDVGFAPGKGAPNFWHKPTGLRVWWYKYIGRSQEALAPKGVKVEAIISECLADIRKLPTPTGGRDG</sequence>
<dbReference type="Proteomes" id="UP001169063">
    <property type="component" value="Unassembled WGS sequence"/>
</dbReference>